<evidence type="ECO:0000313" key="8">
    <source>
        <dbReference type="EMBL" id="CDG85738.1"/>
    </source>
</evidence>
<comment type="cofactor">
    <cofactor evidence="1 6 7">
        <name>pyridoxal 5'-phosphate</name>
        <dbReference type="ChEBI" id="CHEBI:597326"/>
    </cofactor>
</comment>
<dbReference type="KEGG" id="jag:GJA_5140"/>
<dbReference type="EMBL" id="HG322949">
    <property type="protein sequence ID" value="CDG85738.1"/>
    <property type="molecule type" value="Genomic_DNA"/>
</dbReference>
<dbReference type="GO" id="GO:0030170">
    <property type="term" value="F:pyridoxal phosphate binding"/>
    <property type="evidence" value="ECO:0007669"/>
    <property type="project" value="InterPro"/>
</dbReference>
<dbReference type="InterPro" id="IPR002129">
    <property type="entry name" value="PyrdxlP-dep_de-COase"/>
</dbReference>
<dbReference type="Gene3D" id="3.40.640.10">
    <property type="entry name" value="Type I PLP-dependent aspartate aminotransferase-like (Major domain)"/>
    <property type="match status" value="1"/>
</dbReference>
<dbReference type="Gene3D" id="3.90.1150.10">
    <property type="entry name" value="Aspartate Aminotransferase, domain 1"/>
    <property type="match status" value="1"/>
</dbReference>
<evidence type="ECO:0000256" key="4">
    <source>
        <dbReference type="ARBA" id="ARBA00022898"/>
    </source>
</evidence>
<feature type="modified residue" description="N6-(pyridoxal phosphate)lysine" evidence="6">
    <location>
        <position position="292"/>
    </location>
</feature>
<sequence>MMPLVASSAEATTLLRAAEKFIADYIDAIPSSPAYDVDTVDAFMRDPAARALPDEQGRSLSELLEIVGRAGRLGASSVNGKTLAYIPGSSLVTAAIADLLSGVLNNYTGVNFAAPAMVALERDVLRWLGDLMGMPAGSSGILTSGGSLAALSALLCARTERLQGDISGATMYMTEQAHHSIPKAARILGFGPDAIRMVPVDSAYRMDIAALRVAVQQDRQAGRRPFCLVITAGTTNSGVIDSLQELGEFAREQGLWLHVDAAYGGFFRLTERGRSRFAGIEQADSIVLDPHKGLFLPFGTGCLLVRDGNILKRAHSGEEAAYLRDLDDQHVDDFADLSPELTRPNRGLKMWLPLHLHGVAAFRRALDEKLDLAGHAFERLTRMPGIAVGAQPVLSIVTFNCSSAAATLDADNQLTDRLVQQINSAGQVFLSTTLLGARVVARLAVLNLRTGMPEVERALGQIEKYTALMLRDRELAEVSSASITTQAAL</sequence>
<comment type="similarity">
    <text evidence="2 7">Belongs to the group II decarboxylase family.</text>
</comment>
<dbReference type="InterPro" id="IPR015421">
    <property type="entry name" value="PyrdxlP-dep_Trfase_major"/>
</dbReference>
<reference evidence="8 9" key="1">
    <citation type="journal article" date="2015" name="Genome Announc.">
        <title>Genome Sequence of Mushroom Soft-Rot Pathogen Janthinobacterium agaricidamnosum.</title>
        <authorList>
            <person name="Graupner K."/>
            <person name="Lackner G."/>
            <person name="Hertweck C."/>
        </authorList>
    </citation>
    <scope>NUCLEOTIDE SEQUENCE [LARGE SCALE GENOMIC DNA]</scope>
    <source>
        <strain evidence="9">NBRC 102515 / DSM 9628</strain>
    </source>
</reference>
<dbReference type="SUPFAM" id="SSF53383">
    <property type="entry name" value="PLP-dependent transferases"/>
    <property type="match status" value="1"/>
</dbReference>
<dbReference type="PANTHER" id="PTHR11999:SF70">
    <property type="entry name" value="MIP05841P"/>
    <property type="match status" value="1"/>
</dbReference>
<dbReference type="Pfam" id="PF00282">
    <property type="entry name" value="Pyridoxal_deC"/>
    <property type="match status" value="1"/>
</dbReference>
<keyword evidence="5 7" id="KW-0456">Lyase</keyword>
<dbReference type="GO" id="GO:0005737">
    <property type="term" value="C:cytoplasm"/>
    <property type="evidence" value="ECO:0007669"/>
    <property type="project" value="TreeGrafter"/>
</dbReference>
<dbReference type="HOGENOM" id="CLU_011856_0_4_4"/>
<evidence type="ECO:0000313" key="9">
    <source>
        <dbReference type="Proteomes" id="UP000027604"/>
    </source>
</evidence>
<name>W0VE97_9BURK</name>
<dbReference type="PATRIC" id="fig|1349767.4.peg.1748"/>
<evidence type="ECO:0000256" key="5">
    <source>
        <dbReference type="ARBA" id="ARBA00023239"/>
    </source>
</evidence>
<evidence type="ECO:0000256" key="7">
    <source>
        <dbReference type="RuleBase" id="RU000382"/>
    </source>
</evidence>
<keyword evidence="3" id="KW-0210">Decarboxylase</keyword>
<proteinExistence type="inferred from homology"/>
<dbReference type="InterPro" id="IPR010977">
    <property type="entry name" value="Aromatic_deC"/>
</dbReference>
<dbReference type="AlphaFoldDB" id="W0VE97"/>
<evidence type="ECO:0000256" key="1">
    <source>
        <dbReference type="ARBA" id="ARBA00001933"/>
    </source>
</evidence>
<evidence type="ECO:0000256" key="2">
    <source>
        <dbReference type="ARBA" id="ARBA00009533"/>
    </source>
</evidence>
<organism evidence="8 9">
    <name type="scientific">Janthinobacterium agaricidamnosum NBRC 102515 = DSM 9628</name>
    <dbReference type="NCBI Taxonomy" id="1349767"/>
    <lineage>
        <taxon>Bacteria</taxon>
        <taxon>Pseudomonadati</taxon>
        <taxon>Pseudomonadota</taxon>
        <taxon>Betaproteobacteria</taxon>
        <taxon>Burkholderiales</taxon>
        <taxon>Oxalobacteraceae</taxon>
        <taxon>Janthinobacterium</taxon>
    </lineage>
</organism>
<dbReference type="InterPro" id="IPR015424">
    <property type="entry name" value="PyrdxlP-dep_Trfase"/>
</dbReference>
<keyword evidence="9" id="KW-1185">Reference proteome</keyword>
<accession>W0VE97</accession>
<evidence type="ECO:0000256" key="6">
    <source>
        <dbReference type="PIRSR" id="PIRSR602129-50"/>
    </source>
</evidence>
<gene>
    <name evidence="8" type="ORF">GJA_5140</name>
</gene>
<keyword evidence="4 6" id="KW-0663">Pyridoxal phosphate</keyword>
<dbReference type="InterPro" id="IPR015422">
    <property type="entry name" value="PyrdxlP-dep_Trfase_small"/>
</dbReference>
<dbReference type="Proteomes" id="UP000027604">
    <property type="component" value="Chromosome I"/>
</dbReference>
<dbReference type="PANTHER" id="PTHR11999">
    <property type="entry name" value="GROUP II PYRIDOXAL-5-PHOSPHATE DECARBOXYLASE"/>
    <property type="match status" value="1"/>
</dbReference>
<dbReference type="STRING" id="1349767.GJA_5140"/>
<protein>
    <submittedName>
        <fullName evidence="8">Pyridoxal-dependent decarboxylase conserved domain protein</fullName>
    </submittedName>
</protein>
<evidence type="ECO:0000256" key="3">
    <source>
        <dbReference type="ARBA" id="ARBA00022793"/>
    </source>
</evidence>
<dbReference type="eggNOG" id="COG0076">
    <property type="taxonomic scope" value="Bacteria"/>
</dbReference>
<dbReference type="GO" id="GO:0019752">
    <property type="term" value="P:carboxylic acid metabolic process"/>
    <property type="evidence" value="ECO:0007669"/>
    <property type="project" value="InterPro"/>
</dbReference>
<dbReference type="GO" id="GO:0016831">
    <property type="term" value="F:carboxy-lyase activity"/>
    <property type="evidence" value="ECO:0007669"/>
    <property type="project" value="UniProtKB-KW"/>
</dbReference>